<dbReference type="EC" id="2.3.2.27" evidence="2"/>
<keyword evidence="3" id="KW-0833">Ubl conjugation pathway</keyword>
<protein>
    <recommendedName>
        <fullName evidence="2">RING-type E3 ubiquitin transferase</fullName>
        <ecNumber evidence="2">2.3.2.27</ecNumber>
    </recommendedName>
</protein>
<dbReference type="PANTHER" id="PTHR45647">
    <property type="entry name" value="OS02G0152300 PROTEIN"/>
    <property type="match status" value="1"/>
</dbReference>
<keyword evidence="5" id="KW-1185">Reference proteome</keyword>
<comment type="catalytic activity">
    <reaction evidence="1">
        <text>S-ubiquitinyl-[E2 ubiquitin-conjugating enzyme]-L-cysteine + [acceptor protein]-L-lysine = [E2 ubiquitin-conjugating enzyme]-L-cysteine + N(6)-ubiquitinyl-[acceptor protein]-L-lysine.</text>
        <dbReference type="EC" id="2.3.2.27"/>
    </reaction>
</comment>
<evidence type="ECO:0000313" key="6">
    <source>
        <dbReference type="RefSeq" id="XP_010413407.1"/>
    </source>
</evidence>
<feature type="compositionally biased region" description="Low complexity" evidence="4">
    <location>
        <begin position="224"/>
        <end position="233"/>
    </location>
</feature>
<dbReference type="RefSeq" id="XP_010413407.1">
    <property type="nucleotide sequence ID" value="XM_010415105.2"/>
</dbReference>
<reference evidence="6" key="2">
    <citation type="submission" date="2025-08" db="UniProtKB">
        <authorList>
            <consortium name="RefSeq"/>
        </authorList>
    </citation>
    <scope>IDENTIFICATION</scope>
    <source>
        <tissue evidence="6">Leaf</tissue>
    </source>
</reference>
<evidence type="ECO:0000256" key="1">
    <source>
        <dbReference type="ARBA" id="ARBA00000900"/>
    </source>
</evidence>
<dbReference type="PANTHER" id="PTHR45647:SF100">
    <property type="entry name" value="U-BOX DOMAIN-CONTAINING PROTEIN 33"/>
    <property type="match status" value="1"/>
</dbReference>
<evidence type="ECO:0000256" key="2">
    <source>
        <dbReference type="ARBA" id="ARBA00012483"/>
    </source>
</evidence>
<name>A0ABM0SMH8_CAMSA</name>
<reference evidence="5" key="1">
    <citation type="journal article" date="2014" name="Nat. Commun.">
        <title>The emerging biofuel crop Camelina sativa retains a highly undifferentiated hexaploid genome structure.</title>
        <authorList>
            <person name="Kagale S."/>
            <person name="Koh C."/>
            <person name="Nixon J."/>
            <person name="Bollina V."/>
            <person name="Clarke W.E."/>
            <person name="Tuteja R."/>
            <person name="Spillane C."/>
            <person name="Robinson S.J."/>
            <person name="Links M.G."/>
            <person name="Clarke C."/>
            <person name="Higgins E.E."/>
            <person name="Huebert T."/>
            <person name="Sharpe A.G."/>
            <person name="Parkin I.A."/>
        </authorList>
    </citation>
    <scope>NUCLEOTIDE SEQUENCE [LARGE SCALE GENOMIC DNA]</scope>
    <source>
        <strain evidence="5">cv. DH55</strain>
    </source>
</reference>
<evidence type="ECO:0000256" key="3">
    <source>
        <dbReference type="ARBA" id="ARBA00022786"/>
    </source>
</evidence>
<evidence type="ECO:0000256" key="4">
    <source>
        <dbReference type="SAM" id="MobiDB-lite"/>
    </source>
</evidence>
<dbReference type="Proteomes" id="UP000694864">
    <property type="component" value="Chromosome 7"/>
</dbReference>
<proteinExistence type="predicted"/>
<dbReference type="CDD" id="cd01989">
    <property type="entry name" value="USP_STK_Ubox_N"/>
    <property type="match status" value="1"/>
</dbReference>
<organism evidence="5 6">
    <name type="scientific">Camelina sativa</name>
    <name type="common">False flax</name>
    <name type="synonym">Myagrum sativum</name>
    <dbReference type="NCBI Taxonomy" id="90675"/>
    <lineage>
        <taxon>Eukaryota</taxon>
        <taxon>Viridiplantae</taxon>
        <taxon>Streptophyta</taxon>
        <taxon>Embryophyta</taxon>
        <taxon>Tracheophyta</taxon>
        <taxon>Spermatophyta</taxon>
        <taxon>Magnoliopsida</taxon>
        <taxon>eudicotyledons</taxon>
        <taxon>Gunneridae</taxon>
        <taxon>Pentapetalae</taxon>
        <taxon>rosids</taxon>
        <taxon>malvids</taxon>
        <taxon>Brassicales</taxon>
        <taxon>Brassicaceae</taxon>
        <taxon>Camelineae</taxon>
        <taxon>Camelina</taxon>
    </lineage>
</organism>
<gene>
    <name evidence="6" type="primary">LOC104699760</name>
</gene>
<accession>A0ABM0SMH8</accession>
<dbReference type="GeneID" id="104699760"/>
<sequence length="293" mass="33043">MEFEGSKKHKMEEAVMDERIYVALGREPAKNKSNLAWVLDNCQGCKICILLVHRPAQMIPVLGTKFDAATVDEELVRAYREKQKAKTDKILDEYLRICLRKGVQAEKLCVEMNSIEKGILQTISENRVRKFIMGAASDNHYSTKMEDLRSKKAIFVCQHASVTCHIRFICKGYLIHTREARMDEVRALSALLSDFQRLVSPHSDQESGVSKRNSEEEEEERASRTSSSRSASTFSYFGGSEASSSVSVLEEKSNHPSPPSLPCTGMGLGMITFLINSTKLWQRLAIQNHKHGQ</sequence>
<feature type="region of interest" description="Disordered" evidence="4">
    <location>
        <begin position="202"/>
        <end position="235"/>
    </location>
</feature>
<evidence type="ECO:0000313" key="5">
    <source>
        <dbReference type="Proteomes" id="UP000694864"/>
    </source>
</evidence>
<dbReference type="InterPro" id="IPR051348">
    <property type="entry name" value="U-box_ubiquitin_ligases"/>
</dbReference>
<dbReference type="InterPro" id="IPR014729">
    <property type="entry name" value="Rossmann-like_a/b/a_fold"/>
</dbReference>
<dbReference type="Gene3D" id="3.40.50.620">
    <property type="entry name" value="HUPs"/>
    <property type="match status" value="1"/>
</dbReference>